<dbReference type="RefSeq" id="WP_115517225.1">
    <property type="nucleotide sequence ID" value="NZ_QRGO01000001.1"/>
</dbReference>
<keyword evidence="3" id="KW-0966">Cell projection</keyword>
<proteinExistence type="predicted"/>
<keyword evidence="3" id="KW-0969">Cilium</keyword>
<feature type="coiled-coil region" evidence="1">
    <location>
        <begin position="181"/>
        <end position="239"/>
    </location>
</feature>
<feature type="region of interest" description="Disordered" evidence="2">
    <location>
        <begin position="303"/>
        <end position="324"/>
    </location>
</feature>
<keyword evidence="4" id="KW-1185">Reference proteome</keyword>
<evidence type="ECO:0000256" key="1">
    <source>
        <dbReference type="SAM" id="Coils"/>
    </source>
</evidence>
<keyword evidence="1" id="KW-0175">Coiled coil</keyword>
<evidence type="ECO:0000256" key="2">
    <source>
        <dbReference type="SAM" id="MobiDB-lite"/>
    </source>
</evidence>
<evidence type="ECO:0000313" key="4">
    <source>
        <dbReference type="Proteomes" id="UP000263993"/>
    </source>
</evidence>
<gene>
    <name evidence="3" type="ORF">DXH78_11845</name>
</gene>
<keyword evidence="3" id="KW-0282">Flagellum</keyword>
<evidence type="ECO:0000313" key="3">
    <source>
        <dbReference type="EMBL" id="RDV05198.1"/>
    </source>
</evidence>
<dbReference type="AlphaFoldDB" id="A0A371BCA6"/>
<reference evidence="4" key="1">
    <citation type="submission" date="2018-08" db="EMBL/GenBank/DDBJ databases">
        <authorList>
            <person name="Kim S.-J."/>
            <person name="Jung G.-Y."/>
        </authorList>
    </citation>
    <scope>NUCLEOTIDE SEQUENCE [LARGE SCALE GENOMIC DNA]</scope>
    <source>
        <strain evidence="4">GY_H</strain>
    </source>
</reference>
<organism evidence="3 4">
    <name type="scientific">Undibacter mobilis</name>
    <dbReference type="NCBI Taxonomy" id="2292256"/>
    <lineage>
        <taxon>Bacteria</taxon>
        <taxon>Pseudomonadati</taxon>
        <taxon>Pseudomonadota</taxon>
        <taxon>Alphaproteobacteria</taxon>
        <taxon>Hyphomicrobiales</taxon>
        <taxon>Nitrobacteraceae</taxon>
        <taxon>Undibacter</taxon>
    </lineage>
</organism>
<accession>A0A371BCA6</accession>
<sequence>MIKLAREFRLIPIVLLATICLLGLKVTGLVFDGGYTLGERLAERGKPAGMTVTSSKDLPDYPRIVVAGEPSPPETPAANAASPWAKEMFNFGGGSARAPEVVGSVANRTAVLPKIGAAAGDNEIVTGSAGGGTPQHSAAQPPAEPLKATDKPPAPTKLEVGGDAQPLSPGKINSPAERAILGRLQDRRETLDNRNKELDMRESLIKAAEKRLEAKVGEMKDIETRIKTATDAREKEEKERLKGLVAMYENMKPKDAARIFDRLDLRVLVDLSTAMKPITMSAVLAQMSPEAAERLTVELASRANAPKAQSAGDLPKIEGQPGKM</sequence>
<dbReference type="SUPFAM" id="SSF158791">
    <property type="entry name" value="MgtE N-terminal domain-like"/>
    <property type="match status" value="1"/>
</dbReference>
<protein>
    <submittedName>
        <fullName evidence="3">Flagellar protein FlbB</fullName>
    </submittedName>
</protein>
<feature type="region of interest" description="Disordered" evidence="2">
    <location>
        <begin position="123"/>
        <end position="174"/>
    </location>
</feature>
<dbReference type="OrthoDB" id="9791432at2"/>
<dbReference type="EMBL" id="QRGO01000001">
    <property type="protein sequence ID" value="RDV05198.1"/>
    <property type="molecule type" value="Genomic_DNA"/>
</dbReference>
<comment type="caution">
    <text evidence="3">The sequence shown here is derived from an EMBL/GenBank/DDBJ whole genome shotgun (WGS) entry which is preliminary data.</text>
</comment>
<name>A0A371BCA6_9BRAD</name>
<dbReference type="Proteomes" id="UP000263993">
    <property type="component" value="Unassembled WGS sequence"/>
</dbReference>